<comment type="caution">
    <text evidence="4">The sequence shown here is derived from an EMBL/GenBank/DDBJ whole genome shotgun (WGS) entry which is preliminary data.</text>
</comment>
<evidence type="ECO:0000259" key="3">
    <source>
        <dbReference type="PROSITE" id="PS50801"/>
    </source>
</evidence>
<dbReference type="NCBIfam" id="TIGR00377">
    <property type="entry name" value="ant_ant_sig"/>
    <property type="match status" value="1"/>
</dbReference>
<gene>
    <name evidence="4" type="ORF">MJG50_06890</name>
</gene>
<sequence>MFRYILLKENEYVEVKLEGDLDIDVTEVVEEELIPSLEDFNSVNLNFKDVPFVDSSGIGIFLQMIKTLEQKGIKVVVSHVKEEVMEVFNLLQIPEIIGEELFV</sequence>
<dbReference type="InterPro" id="IPR036513">
    <property type="entry name" value="STAS_dom_sf"/>
</dbReference>
<dbReference type="InterPro" id="IPR003658">
    <property type="entry name" value="Anti-sigma_ant"/>
</dbReference>
<evidence type="ECO:0000313" key="4">
    <source>
        <dbReference type="EMBL" id="MCH1625049.1"/>
    </source>
</evidence>
<dbReference type="Gene3D" id="3.30.750.24">
    <property type="entry name" value="STAS domain"/>
    <property type="match status" value="1"/>
</dbReference>
<dbReference type="AlphaFoldDB" id="A0AAW5E0E2"/>
<dbReference type="Proteomes" id="UP001431131">
    <property type="component" value="Unassembled WGS sequence"/>
</dbReference>
<dbReference type="SUPFAM" id="SSF52091">
    <property type="entry name" value="SpoIIaa-like"/>
    <property type="match status" value="1"/>
</dbReference>
<evidence type="ECO:0000256" key="2">
    <source>
        <dbReference type="RuleBase" id="RU003749"/>
    </source>
</evidence>
<evidence type="ECO:0000313" key="5">
    <source>
        <dbReference type="Proteomes" id="UP001431131"/>
    </source>
</evidence>
<dbReference type="PROSITE" id="PS50801">
    <property type="entry name" value="STAS"/>
    <property type="match status" value="1"/>
</dbReference>
<comment type="similarity">
    <text evidence="1 2">Belongs to the anti-sigma-factor antagonist family.</text>
</comment>
<dbReference type="EMBL" id="JAKTTI010000007">
    <property type="protein sequence ID" value="MCH1625049.1"/>
    <property type="molecule type" value="Genomic_DNA"/>
</dbReference>
<dbReference type="PANTHER" id="PTHR33495">
    <property type="entry name" value="ANTI-SIGMA FACTOR ANTAGONIST TM_1081-RELATED-RELATED"/>
    <property type="match status" value="1"/>
</dbReference>
<reference evidence="4" key="1">
    <citation type="submission" date="2022-02" db="EMBL/GenBank/DDBJ databases">
        <title>Fredinandcohnia quinoae sp. nov. isolated from Chenopodium quinoa seeds.</title>
        <authorList>
            <person name="Saati-Santamaria Z."/>
            <person name="Flores-Felix J.D."/>
            <person name="Igual J.M."/>
            <person name="Velazquez E."/>
            <person name="Garcia-Fraile P."/>
            <person name="Martinez-Molina E."/>
        </authorList>
    </citation>
    <scope>NUCLEOTIDE SEQUENCE</scope>
    <source>
        <strain evidence="4">SECRCQ15</strain>
    </source>
</reference>
<dbReference type="InterPro" id="IPR002645">
    <property type="entry name" value="STAS_dom"/>
</dbReference>
<dbReference type="RefSeq" id="WP_240253971.1">
    <property type="nucleotide sequence ID" value="NZ_JAKTTI010000007.1"/>
</dbReference>
<organism evidence="4 5">
    <name type="scientific">Fredinandcohnia quinoae</name>
    <dbReference type="NCBI Taxonomy" id="2918902"/>
    <lineage>
        <taxon>Bacteria</taxon>
        <taxon>Bacillati</taxon>
        <taxon>Bacillota</taxon>
        <taxon>Bacilli</taxon>
        <taxon>Bacillales</taxon>
        <taxon>Bacillaceae</taxon>
        <taxon>Fredinandcohnia</taxon>
    </lineage>
</organism>
<dbReference type="Pfam" id="PF01740">
    <property type="entry name" value="STAS"/>
    <property type="match status" value="1"/>
</dbReference>
<keyword evidence="5" id="KW-1185">Reference proteome</keyword>
<name>A0AAW5E0E2_9BACI</name>
<feature type="domain" description="STAS" evidence="3">
    <location>
        <begin position="15"/>
        <end position="103"/>
    </location>
</feature>
<proteinExistence type="inferred from homology"/>
<dbReference type="GO" id="GO:0043856">
    <property type="term" value="F:anti-sigma factor antagonist activity"/>
    <property type="evidence" value="ECO:0007669"/>
    <property type="project" value="InterPro"/>
</dbReference>
<accession>A0AAW5E0E2</accession>
<dbReference type="CDD" id="cd07043">
    <property type="entry name" value="STAS_anti-anti-sigma_factors"/>
    <property type="match status" value="1"/>
</dbReference>
<protein>
    <recommendedName>
        <fullName evidence="2">Anti-sigma factor antagonist</fullName>
    </recommendedName>
</protein>
<evidence type="ECO:0000256" key="1">
    <source>
        <dbReference type="ARBA" id="ARBA00009013"/>
    </source>
</evidence>